<reference evidence="1 2" key="1">
    <citation type="submission" date="2015-06" db="EMBL/GenBank/DDBJ databases">
        <title>Survival trade-offs in plant roots during colonization by closely related pathogenic and mutualistic fungi.</title>
        <authorList>
            <person name="Hacquard S."/>
            <person name="Kracher B."/>
            <person name="Hiruma K."/>
            <person name="Weinman A."/>
            <person name="Muench P."/>
            <person name="Garrido Oter R."/>
            <person name="Ver Loren van Themaat E."/>
            <person name="Dallerey J.-F."/>
            <person name="Damm U."/>
            <person name="Henrissat B."/>
            <person name="Lespinet O."/>
            <person name="Thon M."/>
            <person name="Kemen E."/>
            <person name="McHardy A.C."/>
            <person name="Schulze-Lefert P."/>
            <person name="O'Connell R.J."/>
        </authorList>
    </citation>
    <scope>NUCLEOTIDE SEQUENCE [LARGE SCALE GENOMIC DNA]</scope>
    <source>
        <strain evidence="1 2">0861</strain>
    </source>
</reference>
<dbReference type="Proteomes" id="UP000076552">
    <property type="component" value="Unassembled WGS sequence"/>
</dbReference>
<keyword evidence="2" id="KW-1185">Reference proteome</keyword>
<accession>A0A166TQW5</accession>
<dbReference type="AlphaFoldDB" id="A0A166TQW5"/>
<dbReference type="EMBL" id="LFIV01000059">
    <property type="protein sequence ID" value="KZL72388.1"/>
    <property type="molecule type" value="Genomic_DNA"/>
</dbReference>
<comment type="caution">
    <text evidence="1">The sequence shown here is derived from an EMBL/GenBank/DDBJ whole genome shotgun (WGS) entry which is preliminary data.</text>
</comment>
<evidence type="ECO:0000313" key="1">
    <source>
        <dbReference type="EMBL" id="KZL72388.1"/>
    </source>
</evidence>
<organism evidence="1 2">
    <name type="scientific">Colletotrichum tofieldiae</name>
    <dbReference type="NCBI Taxonomy" id="708197"/>
    <lineage>
        <taxon>Eukaryota</taxon>
        <taxon>Fungi</taxon>
        <taxon>Dikarya</taxon>
        <taxon>Ascomycota</taxon>
        <taxon>Pezizomycotina</taxon>
        <taxon>Sordariomycetes</taxon>
        <taxon>Hypocreomycetidae</taxon>
        <taxon>Glomerellales</taxon>
        <taxon>Glomerellaceae</taxon>
        <taxon>Colletotrichum</taxon>
        <taxon>Colletotrichum spaethianum species complex</taxon>
    </lineage>
</organism>
<dbReference type="STRING" id="708197.A0A166TQW5"/>
<evidence type="ECO:0000313" key="2">
    <source>
        <dbReference type="Proteomes" id="UP000076552"/>
    </source>
</evidence>
<sequence length="322" mass="37004">MVYAMLGIASDIPQCDPDDLLLPDYFKSETQLVRDLQTFLFFGDIEHQMGQFNDMKAFLAVLPELTDMTFRNSIVDARMENVKTLLERDQHFEIPTDMFSNLDDEKRHLLLQKFSQLPSSNLTLSGDGLKDLEITENFARSFRGGGGKRANRKVWKLLFRRASGSMQVTQGGFAEMAAFCDAKQMKMVIERQRQVYFITSRVAFTISLNERYGRDIMTMLLTWKDDWVRVTEDGLLTVLKYNDADIVSLLRWRGLRSVKVTGVGTNPSDPEASWVSTVNFDGETLICRREADEVRQKLRESWEGVIEAEVVYINKSSIMPEF</sequence>
<protein>
    <submittedName>
        <fullName evidence="1">HETdomain-containing protein</fullName>
    </submittedName>
</protein>
<name>A0A166TQW5_9PEZI</name>
<gene>
    <name evidence="1" type="ORF">CT0861_03492</name>
</gene>
<proteinExistence type="predicted"/>